<feature type="region of interest" description="Disordered" evidence="1">
    <location>
        <begin position="450"/>
        <end position="481"/>
    </location>
</feature>
<dbReference type="OrthoDB" id="5137810at2759"/>
<reference evidence="2" key="1">
    <citation type="submission" date="2021-10" db="EMBL/GenBank/DDBJ databases">
        <authorList>
            <person name="Piombo E."/>
        </authorList>
    </citation>
    <scope>NUCLEOTIDE SEQUENCE</scope>
</reference>
<feature type="non-terminal residue" evidence="2">
    <location>
        <position position="977"/>
    </location>
</feature>
<sequence length="977" mass="109211">MASKQSPTFRFQAWHISKDFDVESLEENRQMASFVENHVSRQLKGLISIGPVVPTRAYPTLAVARSIRIRLKRPTMDWEGNMRQLSKVELPAIIKRYFKVKLNKTLDFYNAFAEELAPDQIPEYGKVLVSADLQRKVRDVLSRVREEAWGDLAVGIVYTDIWQQTRRKVQRGQVHFREKQSEYPFRVTRRQYFWYQAKRKATKNLAELHRRRSSSVSSSSSVCSLSPVQLEKSKSTVSAMCGTSTFDDESDAAVSMSCETPTTSNDGKSTFSFVYDTPSNKSQGQPSSKVSVACGTTRTKNRVRRTSSVSFVSSPLATEKNIETEETVSLTFDSSTNQTRVHRSSSSISFVPSPVTVEEEIEPEDALQLVPHAPLTRKLTRKTSTVSIVHESITSQEAQAQPTITFEEEEETLLDVDQENHSPPEFIDESPLDKSEDVSPILRFVDELLSESEPEFEPPTPATPEPAKETKKIDDGESDPFTTIVPGKVVDAEKEHIVEQIVEVDTPISIPPQTPIETESESGNRLQGKSDVGNTEKSVPETVWDDEEGEVTLVEDPELIASTPVKAVPPEKVKPRRSVTFDLEPNVIEDSAIIDEANEDEEPKIIEEPKLKPAPSFACEPVLEPSEEEPESLVYEIPQSSVEEEIIETILPPEVEEETPDLPEVFAAGSCLAYIMLPQTNLAIIFFQRPDDMIQFGLLSKSDIGRHDVSLCIGSPITRAAPNSPLQALKKDGTIALYFQRPIDFPHQRPIIAECKMVQDGDMITWEVRNIDLKMSATLQPRSDIGYKRVLFLESESRPGEVVAASCSQDNKWRVAHTPITMPISTGSFSFTTAGIAGVGGNVSDFFRIRSLNEKEVVQCEIEGLRSWPGLGDQEISEAKIQIVRKPLNWHGKTPCTFPLSCALIEGNKAALIGVLCRTDDNGLQLYRGHPWWDEFKKPELICKVKNGSNFLYIKDWGTTASRSTSILLSRLATTCL</sequence>
<dbReference type="EMBL" id="CABFNO020001533">
    <property type="protein sequence ID" value="CAG9995031.1"/>
    <property type="molecule type" value="Genomic_DNA"/>
</dbReference>
<gene>
    <name evidence="2" type="ORF">CBYS24578_00017101</name>
</gene>
<dbReference type="AlphaFoldDB" id="A0A9N9UL28"/>
<evidence type="ECO:0000313" key="3">
    <source>
        <dbReference type="Proteomes" id="UP000754883"/>
    </source>
</evidence>
<dbReference type="Proteomes" id="UP000754883">
    <property type="component" value="Unassembled WGS sequence"/>
</dbReference>
<feature type="compositionally biased region" description="Polar residues" evidence="1">
    <location>
        <begin position="515"/>
        <end position="537"/>
    </location>
</feature>
<feature type="region of interest" description="Disordered" evidence="1">
    <location>
        <begin position="277"/>
        <end position="299"/>
    </location>
</feature>
<keyword evidence="3" id="KW-1185">Reference proteome</keyword>
<feature type="region of interest" description="Disordered" evidence="1">
    <location>
        <begin position="509"/>
        <end position="550"/>
    </location>
</feature>
<evidence type="ECO:0000313" key="2">
    <source>
        <dbReference type="EMBL" id="CAG9995031.1"/>
    </source>
</evidence>
<comment type="caution">
    <text evidence="2">The sequence shown here is derived from an EMBL/GenBank/DDBJ whole genome shotgun (WGS) entry which is preliminary data.</text>
</comment>
<organism evidence="2 3">
    <name type="scientific">Clonostachys byssicola</name>
    <dbReference type="NCBI Taxonomy" id="160290"/>
    <lineage>
        <taxon>Eukaryota</taxon>
        <taxon>Fungi</taxon>
        <taxon>Dikarya</taxon>
        <taxon>Ascomycota</taxon>
        <taxon>Pezizomycotina</taxon>
        <taxon>Sordariomycetes</taxon>
        <taxon>Hypocreomycetidae</taxon>
        <taxon>Hypocreales</taxon>
        <taxon>Bionectriaceae</taxon>
        <taxon>Clonostachys</taxon>
    </lineage>
</organism>
<protein>
    <submittedName>
        <fullName evidence="2">Uncharacterized protein</fullName>
    </submittedName>
</protein>
<feature type="compositionally biased region" description="Basic and acidic residues" evidence="1">
    <location>
        <begin position="466"/>
        <end position="475"/>
    </location>
</feature>
<evidence type="ECO:0000256" key="1">
    <source>
        <dbReference type="SAM" id="MobiDB-lite"/>
    </source>
</evidence>
<accession>A0A9N9UL28</accession>
<name>A0A9N9UL28_9HYPO</name>
<proteinExistence type="predicted"/>
<feature type="compositionally biased region" description="Polar residues" evidence="1">
    <location>
        <begin position="277"/>
        <end position="298"/>
    </location>
</feature>